<keyword evidence="2" id="KW-0732">Signal</keyword>
<sequence>MRTSERLGRSVATLFLFLAICKCAFARTPYHRQSSKILFCFRGTNGQPFTVSYNSFVLAHFLSGSLPLSRALSLSHSHTHSLSLSRQRLTQKTKTDRPPSHQSTTAPKKATTGVFEGLIELVQTPPGDHLGGFPGLSQTKRRSQISVGQACRTLTSAPSL</sequence>
<evidence type="ECO:0000313" key="4">
    <source>
        <dbReference type="Proteomes" id="UP000241462"/>
    </source>
</evidence>
<name>A0A2T3AJR5_9PEZI</name>
<dbReference type="InParanoid" id="A0A2T3AJR5"/>
<evidence type="ECO:0000256" key="2">
    <source>
        <dbReference type="SAM" id="SignalP"/>
    </source>
</evidence>
<dbReference type="Proteomes" id="UP000241462">
    <property type="component" value="Unassembled WGS sequence"/>
</dbReference>
<protein>
    <recommendedName>
        <fullName evidence="5">Secreted protein</fullName>
    </recommendedName>
</protein>
<keyword evidence="4" id="KW-1185">Reference proteome</keyword>
<feature type="chain" id="PRO_5015407227" description="Secreted protein" evidence="2">
    <location>
        <begin position="27"/>
        <end position="160"/>
    </location>
</feature>
<organism evidence="3 4">
    <name type="scientific">Coniella lustricola</name>
    <dbReference type="NCBI Taxonomy" id="2025994"/>
    <lineage>
        <taxon>Eukaryota</taxon>
        <taxon>Fungi</taxon>
        <taxon>Dikarya</taxon>
        <taxon>Ascomycota</taxon>
        <taxon>Pezizomycotina</taxon>
        <taxon>Sordariomycetes</taxon>
        <taxon>Sordariomycetidae</taxon>
        <taxon>Diaporthales</taxon>
        <taxon>Schizoparmaceae</taxon>
        <taxon>Coniella</taxon>
    </lineage>
</organism>
<evidence type="ECO:0000313" key="3">
    <source>
        <dbReference type="EMBL" id="PSS00727.1"/>
    </source>
</evidence>
<reference evidence="3 4" key="1">
    <citation type="journal article" date="2018" name="Mycol. Prog.">
        <title>Coniella lustricola, a new species from submerged detritus.</title>
        <authorList>
            <person name="Raudabaugh D.B."/>
            <person name="Iturriaga T."/>
            <person name="Carver A."/>
            <person name="Mondo S."/>
            <person name="Pangilinan J."/>
            <person name="Lipzen A."/>
            <person name="He G."/>
            <person name="Amirebrahimi M."/>
            <person name="Grigoriev I.V."/>
            <person name="Miller A.N."/>
        </authorList>
    </citation>
    <scope>NUCLEOTIDE SEQUENCE [LARGE SCALE GENOMIC DNA]</scope>
    <source>
        <strain evidence="3 4">B22-T-1</strain>
    </source>
</reference>
<evidence type="ECO:0000256" key="1">
    <source>
        <dbReference type="SAM" id="MobiDB-lite"/>
    </source>
</evidence>
<dbReference type="EMBL" id="KZ678382">
    <property type="protein sequence ID" value="PSS00727.1"/>
    <property type="molecule type" value="Genomic_DNA"/>
</dbReference>
<evidence type="ECO:0008006" key="5">
    <source>
        <dbReference type="Google" id="ProtNLM"/>
    </source>
</evidence>
<gene>
    <name evidence="3" type="ORF">BD289DRAFT_20254</name>
</gene>
<dbReference type="AlphaFoldDB" id="A0A2T3AJR5"/>
<proteinExistence type="predicted"/>
<feature type="region of interest" description="Disordered" evidence="1">
    <location>
        <begin position="83"/>
        <end position="109"/>
    </location>
</feature>
<accession>A0A2T3AJR5</accession>
<feature type="signal peptide" evidence="2">
    <location>
        <begin position="1"/>
        <end position="26"/>
    </location>
</feature>